<dbReference type="PANTHER" id="PTHR31175:SF120">
    <property type="entry name" value="OS09G0547100 PROTEIN"/>
    <property type="match status" value="1"/>
</dbReference>
<reference evidence="3" key="1">
    <citation type="submission" date="2024-06" db="EMBL/GenBank/DDBJ databases">
        <authorList>
            <person name="Ryan C."/>
        </authorList>
    </citation>
    <scope>NUCLEOTIDE SEQUENCE [LARGE SCALE GENOMIC DNA]</scope>
</reference>
<dbReference type="Proteomes" id="UP001497457">
    <property type="component" value="Chromosome 7b"/>
</dbReference>
<evidence type="ECO:0008006" key="4">
    <source>
        <dbReference type="Google" id="ProtNLM"/>
    </source>
</evidence>
<accession>A0ABC9FV30</accession>
<gene>
    <name evidence="2" type="ORF">URODEC1_LOCUS109448</name>
</gene>
<evidence type="ECO:0000313" key="2">
    <source>
        <dbReference type="EMBL" id="CAL5082662.1"/>
    </source>
</evidence>
<dbReference type="Pfam" id="PF02519">
    <property type="entry name" value="Auxin_inducible"/>
    <property type="match status" value="1"/>
</dbReference>
<dbReference type="AlphaFoldDB" id="A0ABC9FV30"/>
<keyword evidence="3" id="KW-1185">Reference proteome</keyword>
<name>A0ABC9FV30_9POAL</name>
<organism evidence="2 3">
    <name type="scientific">Urochloa decumbens</name>
    <dbReference type="NCBI Taxonomy" id="240449"/>
    <lineage>
        <taxon>Eukaryota</taxon>
        <taxon>Viridiplantae</taxon>
        <taxon>Streptophyta</taxon>
        <taxon>Embryophyta</taxon>
        <taxon>Tracheophyta</taxon>
        <taxon>Spermatophyta</taxon>
        <taxon>Magnoliopsida</taxon>
        <taxon>Liliopsida</taxon>
        <taxon>Poales</taxon>
        <taxon>Poaceae</taxon>
        <taxon>PACMAD clade</taxon>
        <taxon>Panicoideae</taxon>
        <taxon>Panicodae</taxon>
        <taxon>Paniceae</taxon>
        <taxon>Melinidinae</taxon>
        <taxon>Urochloa</taxon>
    </lineage>
</organism>
<proteinExistence type="inferred from homology"/>
<dbReference type="InterPro" id="IPR003676">
    <property type="entry name" value="SAUR_fam"/>
</dbReference>
<sequence length="144" mass="16139">MINTKRISQVAKKWQRMAALGRKRLALKSSKEAEKCSTSVAGKGHCVIYTAEGRRFEVPLVYLGTTVFSELLRMSQEEFGFTSDDGRIILPCDSTVMEYILCMLRNASTDVENAFMISMIIPCYYTSRVAPSLGLISQLAVFSY</sequence>
<evidence type="ECO:0000256" key="1">
    <source>
        <dbReference type="ARBA" id="ARBA00006974"/>
    </source>
</evidence>
<reference evidence="2 3" key="2">
    <citation type="submission" date="2024-10" db="EMBL/GenBank/DDBJ databases">
        <authorList>
            <person name="Ryan C."/>
        </authorList>
    </citation>
    <scope>NUCLEOTIDE SEQUENCE [LARGE SCALE GENOMIC DNA]</scope>
</reference>
<evidence type="ECO:0000313" key="3">
    <source>
        <dbReference type="Proteomes" id="UP001497457"/>
    </source>
</evidence>
<comment type="similarity">
    <text evidence="1">Belongs to the ARG7 family.</text>
</comment>
<dbReference type="EMBL" id="OZ075117">
    <property type="protein sequence ID" value="CAL5082662.1"/>
    <property type="molecule type" value="Genomic_DNA"/>
</dbReference>
<dbReference type="PANTHER" id="PTHR31175">
    <property type="entry name" value="AUXIN-RESPONSIVE FAMILY PROTEIN"/>
    <property type="match status" value="1"/>
</dbReference>
<protein>
    <recommendedName>
        <fullName evidence="4">Small auxin up regulated protein</fullName>
    </recommendedName>
</protein>